<evidence type="ECO:0000256" key="1">
    <source>
        <dbReference type="SAM" id="Coils"/>
    </source>
</evidence>
<comment type="caution">
    <text evidence="4">The sequence shown here is derived from an EMBL/GenBank/DDBJ whole genome shotgun (WGS) entry which is preliminary data.</text>
</comment>
<keyword evidence="1" id="KW-0175">Coiled coil</keyword>
<reference evidence="4 5" key="1">
    <citation type="submission" date="2018-11" db="EMBL/GenBank/DDBJ databases">
        <title>Novel bacteria species description.</title>
        <authorList>
            <person name="Han J.-H."/>
        </authorList>
    </citation>
    <scope>NUCLEOTIDE SEQUENCE [LARGE SCALE GENOMIC DNA]</scope>
    <source>
        <strain evidence="4 5">KCTC23259</strain>
    </source>
</reference>
<dbReference type="InterPro" id="IPR013491">
    <property type="entry name" value="Tape_meas_N"/>
</dbReference>
<feature type="coiled-coil region" evidence="1">
    <location>
        <begin position="672"/>
        <end position="706"/>
    </location>
</feature>
<dbReference type="Pfam" id="PF20155">
    <property type="entry name" value="TMP_3"/>
    <property type="match status" value="1"/>
</dbReference>
<feature type="coiled-coil region" evidence="1">
    <location>
        <begin position="22"/>
        <end position="70"/>
    </location>
</feature>
<gene>
    <name evidence="4" type="ORF">EGI31_19440</name>
</gene>
<dbReference type="AlphaFoldDB" id="A0AAE3KUJ5"/>
<feature type="domain" description="Tape measure protein N-terminal" evidence="3">
    <location>
        <begin position="170"/>
        <end position="337"/>
    </location>
</feature>
<dbReference type="EMBL" id="RJUF01000180">
    <property type="protein sequence ID" value="MCP9765113.1"/>
    <property type="molecule type" value="Genomic_DNA"/>
</dbReference>
<dbReference type="Proteomes" id="UP001204144">
    <property type="component" value="Unassembled WGS sequence"/>
</dbReference>
<accession>A0AAE3KUJ5</accession>
<feature type="coiled-coil region" evidence="1">
    <location>
        <begin position="811"/>
        <end position="845"/>
    </location>
</feature>
<proteinExistence type="predicted"/>
<feature type="coiled-coil region" evidence="1">
    <location>
        <begin position="497"/>
        <end position="524"/>
    </location>
</feature>
<evidence type="ECO:0000313" key="5">
    <source>
        <dbReference type="Proteomes" id="UP001204144"/>
    </source>
</evidence>
<organism evidence="4 5">
    <name type="scientific">Lacihabitans soyangensis</name>
    <dbReference type="NCBI Taxonomy" id="869394"/>
    <lineage>
        <taxon>Bacteria</taxon>
        <taxon>Pseudomonadati</taxon>
        <taxon>Bacteroidota</taxon>
        <taxon>Cytophagia</taxon>
        <taxon>Cytophagales</taxon>
        <taxon>Leadbetterellaceae</taxon>
        <taxon>Lacihabitans</taxon>
    </lineage>
</organism>
<evidence type="ECO:0000313" key="4">
    <source>
        <dbReference type="EMBL" id="MCP9765113.1"/>
    </source>
</evidence>
<evidence type="ECO:0000256" key="2">
    <source>
        <dbReference type="SAM" id="MobiDB-lite"/>
    </source>
</evidence>
<feature type="coiled-coil region" evidence="1">
    <location>
        <begin position="1138"/>
        <end position="1165"/>
    </location>
</feature>
<feature type="coiled-coil region" evidence="1">
    <location>
        <begin position="928"/>
        <end position="955"/>
    </location>
</feature>
<dbReference type="RefSeq" id="WP_255038800.1">
    <property type="nucleotide sequence ID" value="NZ_RJUF01000180.1"/>
</dbReference>
<sequence>MNIREEAIVDLKVDDSDATTKWEENRQRIKDINTELRQLKEAGEKGSEGYKALQIELRDLKSEQKELKHNIDLSTASIDQMHAALDYWTKEAKKAEQGSEEWVAATKKIEEIKPVLTEARAELKSFGEEADKQPGFWDNFKASALGAFTGIGLFSLVKEAAGAIFDFGKDIFETTAKFEKYEAVLTNALGTHEAAGKAMEMIKNFAAETPFSVDELTESYVKYVNRGLQPTMREMTQLGDIAASQGKSFEQLTEAVLDAMTGENERLKEFGIQASKSGDEVTFAFKGVQQTVANTPEAIQGAILAFGELEGVQGGMAAISETLEGRVSNLGDNFDSLKLLLGDGLNPVFNGILDVMNWIIDTTKGLITESGPLVSVFESLWEVVQNVWESYKSLVNALFDTGDASITLRDVINTLSVALQAAGTVVMVALAAVEGMYDGLRALVDAGKQAANFFGADFKLDPSATFENMRENFMENMTSIKNGWSKTMNEVHINNMKDELDSVIEIEDNKLKAAKKRILEQETDEQTKLNKIQALNKEHDDKVSSQKMISLGQQAASRIDQINKTAKTEEERVAKTAKVTEELNRQLNLKVEDNHKKSSAAKGKVDTEADKTKKKLLDKQEKDEAALLKKVEDMQVKAIADDTKRAIAKADLDFKREQEAIKKSMASDATKKKALENAEKLHEANIAKINADAKTKQDKLDEVAKKKKDIADKKDLADEKKIKAQKLADTKKLLDDEFKAEVANAKIELALTKTNSQAMWDAKLRILQIETAHKNAKLAQEAAAEKARIAESIADNETKAAQLKAIDDKLTAEQRQNETQLQADKKQLQQEANAARQANNEAFYNALNAAMTGDFQAFTTFLQNKARDDGKHLNERSVAFAKYANDVGKVMLTTIEVLTKLNADYTQRQINNLTKEKETNFKKLDDELAKGIKTKEQVEAEKTRLQEEFDQKNLALKKKEFERNKKMQIAAALIQGSMAILSALATPPFPLGIALAIVAGVKTAFDITKIKNTKFEARSGGVFRNAGVAQGSRHGASYGQAGIAMYDRMTGAEVGEIEGGEPVMVLSRNTYKNNRPVIDRLLNSSLYNNGAPISMANGGVLTVSRARMFADGGVYESDGGGGSSGGGNYADNSSSASSDAIIAENKKMQEEMKKFQKETAANTAETAKVLKTHTGILRDIASKDNGSSGVLHALDRLKENMNKSKL</sequence>
<protein>
    <recommendedName>
        <fullName evidence="3">Tape measure protein N-terminal domain-containing protein</fullName>
    </recommendedName>
</protein>
<evidence type="ECO:0000259" key="3">
    <source>
        <dbReference type="Pfam" id="PF20155"/>
    </source>
</evidence>
<dbReference type="PANTHER" id="PTHR38812:SF2">
    <property type="entry name" value="MU-LIKE PROPHAGE FLUMU PROTEIN GP42"/>
    <property type="match status" value="1"/>
</dbReference>
<dbReference type="InterPro" id="IPR053058">
    <property type="entry name" value="Mulikevirus_tape_measure"/>
</dbReference>
<dbReference type="PANTHER" id="PTHR38812">
    <property type="entry name" value="MU-LIKE PROPHAGE FLUMU PROTEIN GP42"/>
    <property type="match status" value="1"/>
</dbReference>
<keyword evidence="5" id="KW-1185">Reference proteome</keyword>
<feature type="compositionally biased region" description="Basic and acidic residues" evidence="2">
    <location>
        <begin position="603"/>
        <end position="612"/>
    </location>
</feature>
<feature type="region of interest" description="Disordered" evidence="2">
    <location>
        <begin position="591"/>
        <end position="612"/>
    </location>
</feature>
<name>A0AAE3KUJ5_9BACT</name>